<dbReference type="Pfam" id="PF18264">
    <property type="entry name" value="preSET_CXC"/>
    <property type="match status" value="1"/>
</dbReference>
<evidence type="ECO:0000256" key="6">
    <source>
        <dbReference type="ARBA" id="ARBA00048568"/>
    </source>
</evidence>
<feature type="compositionally biased region" description="Basic residues" evidence="7">
    <location>
        <begin position="170"/>
        <end position="179"/>
    </location>
</feature>
<evidence type="ECO:0000259" key="9">
    <source>
        <dbReference type="PROSITE" id="PS51633"/>
    </source>
</evidence>
<organism evidence="10 11">
    <name type="scientific">Phytophthora aleatoria</name>
    <dbReference type="NCBI Taxonomy" id="2496075"/>
    <lineage>
        <taxon>Eukaryota</taxon>
        <taxon>Sar</taxon>
        <taxon>Stramenopiles</taxon>
        <taxon>Oomycota</taxon>
        <taxon>Peronosporomycetes</taxon>
        <taxon>Peronosporales</taxon>
        <taxon>Peronosporaceae</taxon>
        <taxon>Phytophthora</taxon>
    </lineage>
</organism>
<feature type="region of interest" description="Disordered" evidence="7">
    <location>
        <begin position="132"/>
        <end position="362"/>
    </location>
</feature>
<evidence type="ECO:0000259" key="8">
    <source>
        <dbReference type="PROSITE" id="PS50280"/>
    </source>
</evidence>
<evidence type="ECO:0008006" key="12">
    <source>
        <dbReference type="Google" id="ProtNLM"/>
    </source>
</evidence>
<feature type="compositionally biased region" description="Basic residues" evidence="7">
    <location>
        <begin position="43"/>
        <end position="57"/>
    </location>
</feature>
<evidence type="ECO:0000256" key="2">
    <source>
        <dbReference type="ARBA" id="ARBA00022679"/>
    </source>
</evidence>
<gene>
    <name evidence="10" type="ORF">JG688_00004150</name>
</gene>
<proteinExistence type="predicted"/>
<dbReference type="SMART" id="SM00317">
    <property type="entry name" value="SET"/>
    <property type="match status" value="1"/>
</dbReference>
<dbReference type="GO" id="GO:0140951">
    <property type="term" value="F:histone H3K27 trimethyltransferase activity"/>
    <property type="evidence" value="ECO:0007669"/>
    <property type="project" value="UniProtKB-EC"/>
</dbReference>
<feature type="compositionally biased region" description="Basic and acidic residues" evidence="7">
    <location>
        <begin position="180"/>
        <end position="192"/>
    </location>
</feature>
<feature type="domain" description="CXC" evidence="9">
    <location>
        <begin position="1037"/>
        <end position="1139"/>
    </location>
</feature>
<name>A0A8J5JAM0_9STRA</name>
<keyword evidence="2" id="KW-0808">Transferase</keyword>
<reference evidence="10" key="1">
    <citation type="submission" date="2021-01" db="EMBL/GenBank/DDBJ databases">
        <title>Phytophthora aleatoria, a newly-described species from Pinus radiata is distinct from Phytophthora cactorum isolates based on comparative genomics.</title>
        <authorList>
            <person name="Mcdougal R."/>
            <person name="Panda P."/>
            <person name="Williams N."/>
            <person name="Studholme D.J."/>
        </authorList>
    </citation>
    <scope>NUCLEOTIDE SEQUENCE</scope>
    <source>
        <strain evidence="10">NZFS 4037</strain>
    </source>
</reference>
<feature type="compositionally biased region" description="Basic and acidic residues" evidence="7">
    <location>
        <begin position="201"/>
        <end position="217"/>
    </location>
</feature>
<dbReference type="GO" id="GO:0031507">
    <property type="term" value="P:heterochromatin formation"/>
    <property type="evidence" value="ECO:0007669"/>
    <property type="project" value="TreeGrafter"/>
</dbReference>
<feature type="compositionally biased region" description="Basic and acidic residues" evidence="7">
    <location>
        <begin position="22"/>
        <end position="40"/>
    </location>
</feature>
<evidence type="ECO:0000313" key="11">
    <source>
        <dbReference type="Proteomes" id="UP000709295"/>
    </source>
</evidence>
<dbReference type="GO" id="GO:0003682">
    <property type="term" value="F:chromatin binding"/>
    <property type="evidence" value="ECO:0007669"/>
    <property type="project" value="TreeGrafter"/>
</dbReference>
<comment type="catalytic activity">
    <reaction evidence="6">
        <text>L-lysyl(27)-[histone H3] + 3 S-adenosyl-L-methionine = N(6),N(6),N(6)-trimethyl-L-lysyl(27)-[histone H3] + 3 S-adenosyl-L-homocysteine + 3 H(+)</text>
        <dbReference type="Rhea" id="RHEA:60292"/>
        <dbReference type="Rhea" id="RHEA-COMP:15535"/>
        <dbReference type="Rhea" id="RHEA-COMP:15548"/>
        <dbReference type="ChEBI" id="CHEBI:15378"/>
        <dbReference type="ChEBI" id="CHEBI:29969"/>
        <dbReference type="ChEBI" id="CHEBI:57856"/>
        <dbReference type="ChEBI" id="CHEBI:59789"/>
        <dbReference type="ChEBI" id="CHEBI:61961"/>
        <dbReference type="EC" id="2.1.1.356"/>
    </reaction>
</comment>
<keyword evidence="3" id="KW-0949">S-adenosyl-L-methionine</keyword>
<feature type="compositionally biased region" description="Basic residues" evidence="7">
    <location>
        <begin position="84"/>
        <end position="105"/>
    </location>
</feature>
<dbReference type="EMBL" id="JAENGY010000143">
    <property type="protein sequence ID" value="KAG6972060.1"/>
    <property type="molecule type" value="Genomic_DNA"/>
</dbReference>
<feature type="region of interest" description="Disordered" evidence="7">
    <location>
        <begin position="401"/>
        <end position="458"/>
    </location>
</feature>
<accession>A0A8J5JAM0</accession>
<feature type="compositionally biased region" description="Low complexity" evidence="7">
    <location>
        <begin position="9"/>
        <end position="21"/>
    </location>
</feature>
<comment type="caution">
    <text evidence="10">The sequence shown here is derived from an EMBL/GenBank/DDBJ whole genome shotgun (WGS) entry which is preliminary data.</text>
</comment>
<evidence type="ECO:0000256" key="1">
    <source>
        <dbReference type="ARBA" id="ARBA00022603"/>
    </source>
</evidence>
<protein>
    <recommendedName>
        <fullName evidence="12">Polycomb-like protein</fullName>
    </recommendedName>
</protein>
<dbReference type="InterPro" id="IPR041355">
    <property type="entry name" value="Pre-SET_CXC"/>
</dbReference>
<feature type="compositionally biased region" description="Basic and acidic residues" evidence="7">
    <location>
        <begin position="147"/>
        <end position="161"/>
    </location>
</feature>
<feature type="compositionally biased region" description="Low complexity" evidence="7">
    <location>
        <begin position="888"/>
        <end position="907"/>
    </location>
</feature>
<dbReference type="PROSITE" id="PS50280">
    <property type="entry name" value="SET"/>
    <property type="match status" value="1"/>
</dbReference>
<sequence length="1311" mass="147245">MSGAQEVIELLSSSDESSSSDSEPRRCAPRRSSSEEEKVQLKPAKRRLVGHSSRNKRAAPSESESGQSNADSDEIEQRLAQLQRSRRSPAPKKVKVALTSRTRHNPRADGEMREITEGMSFYELQAQQQMMERIQAQNRRKAQQKSVSKDKVSVAKLEAQKRALSQFHMQKARKLAPQKRKLDSGSEKSDEKESSDEEWETFTKKAAQREALRRQKENAAVGRNMGARPVGKTRGSKPKAQNPPTSSDTHKFKRKQAARKMASTKPQAQQKRTVLAVKPSKLMRKGKTVDIKPSKTRPRSSSSEEESEQESDQKSEEESEEDEVEVIAPPSKANRLEKTPKRSDDAAPPSKNQRETPQTDVQATLRLHGTSETQYIKDKLSFAQLQEQEKLMAFFRAQKRRKSTAVSKGNGPSTNGTNSTAKTNGAAKTNDAAKANSSGRRARMGVSNDKETPEASSSLSYIAPPARSGFLASNALFVSLADCRATPAEKPTNPVIHSTAWRRLVFEEAPPNILQGVAAIPYSSRSDKPLWDYDRTGKLKRKCKFVDAVGQGVAITEDNFEMQPPSQSEINSQVRDLVDQELPHIQKPIKFFEVNGTDASSGRKSQVNHQSWLDIAPIERATAKRVLQNPTHTVNPYNYLVGDVRYVVHRDQSPLASLVYPETVTHLPNDITPIRRSFTMIGIRKNAFVEDDPILRYVPYLGDGERMVIDNNLYTETTMSKERRIAVFGEGEELKVLNPGARDDEIVEYLLRVIVGKCGATEQVFLALQHEAGFDRPRIDYCAMKEIYKAEQRTTSRIAKPPLSVFESNYAQVPDALGIRDLKTFEGLAEWHRDLFCRRCFTYDCAEHGIQNPQRSIRADPVYPMISVPCLVLPRREVPVQESEADKSSTSSASPDSAEVIELSSSSSEDESKSQETPATQLEPQPATGYRRSRRTQTRISSQATNSLVTQEKLLESERLAELEKLRKRREKFARSADKSEYLDNSYLPAVTFLTEEKRRRDSGDDLGADSDLSIPAERQRKGRRHSSGVGSNRSLAKRVREQRSYDREKKLSYKPCNHDGVCDETCDCTKRNHSCNRACSCPRDCPNRYQGCKCSVGNCHTSACPCWKSGRECDPDYCFTCGASDAAVAAFHSDFKSWSSYNLNICQNIDMLRGSIQKNVGVAFSATHGWGAYALEPIRKDEFVLEYTGELISDEEAERRGAIYDRKSVSYLFGVNSDYVVDAARKGNKAKFANHKTKEVANLDVRIIASNGEDRIGLYASEAIEVGAELFFDYGYTHDSAPTWSQHDKPKPEKRVYDVVDDENEWEQWE</sequence>
<dbReference type="InterPro" id="IPR001214">
    <property type="entry name" value="SET_dom"/>
</dbReference>
<dbReference type="PROSITE" id="PS51633">
    <property type="entry name" value="CXC"/>
    <property type="match status" value="1"/>
</dbReference>
<dbReference type="GO" id="GO:0032259">
    <property type="term" value="P:methylation"/>
    <property type="evidence" value="ECO:0007669"/>
    <property type="project" value="UniProtKB-KW"/>
</dbReference>
<feature type="compositionally biased region" description="Polar residues" evidence="7">
    <location>
        <begin position="404"/>
        <end position="427"/>
    </location>
</feature>
<dbReference type="GO" id="GO:0005634">
    <property type="term" value="C:nucleus"/>
    <property type="evidence" value="ECO:0007669"/>
    <property type="project" value="TreeGrafter"/>
</dbReference>
<evidence type="ECO:0000256" key="4">
    <source>
        <dbReference type="ARBA" id="ARBA00023015"/>
    </source>
</evidence>
<evidence type="ECO:0000256" key="7">
    <source>
        <dbReference type="SAM" id="MobiDB-lite"/>
    </source>
</evidence>
<feature type="domain" description="SET" evidence="8">
    <location>
        <begin position="1159"/>
        <end position="1276"/>
    </location>
</feature>
<dbReference type="InterPro" id="IPR026489">
    <property type="entry name" value="CXC_dom"/>
</dbReference>
<dbReference type="PANTHER" id="PTHR45747:SF4">
    <property type="entry name" value="HISTONE-LYSINE N-METHYLTRANSFERASE E(Z)"/>
    <property type="match status" value="1"/>
</dbReference>
<dbReference type="Pfam" id="PF00856">
    <property type="entry name" value="SET"/>
    <property type="match status" value="1"/>
</dbReference>
<keyword evidence="11" id="KW-1185">Reference proteome</keyword>
<feature type="region of interest" description="Disordered" evidence="7">
    <location>
        <begin position="1"/>
        <end position="114"/>
    </location>
</feature>
<evidence type="ECO:0000256" key="5">
    <source>
        <dbReference type="ARBA" id="ARBA00023163"/>
    </source>
</evidence>
<dbReference type="CDD" id="cd10519">
    <property type="entry name" value="SET_EZH"/>
    <property type="match status" value="1"/>
</dbReference>
<keyword evidence="1" id="KW-0489">Methyltransferase</keyword>
<dbReference type="PANTHER" id="PTHR45747">
    <property type="entry name" value="HISTONE-LYSINE N-METHYLTRANSFERASE E(Z)"/>
    <property type="match status" value="1"/>
</dbReference>
<evidence type="ECO:0000256" key="3">
    <source>
        <dbReference type="ARBA" id="ARBA00022691"/>
    </source>
</evidence>
<evidence type="ECO:0000313" key="10">
    <source>
        <dbReference type="EMBL" id="KAG6972060.1"/>
    </source>
</evidence>
<keyword evidence="5" id="KW-0804">Transcription</keyword>
<feature type="region of interest" description="Disordered" evidence="7">
    <location>
        <begin position="879"/>
        <end position="945"/>
    </location>
</feature>
<dbReference type="Proteomes" id="UP000709295">
    <property type="component" value="Unassembled WGS sequence"/>
</dbReference>
<keyword evidence="4" id="KW-0805">Transcription regulation</keyword>
<dbReference type="InterPro" id="IPR045318">
    <property type="entry name" value="EZH1/2-like"/>
</dbReference>
<feature type="compositionally biased region" description="Basic and acidic residues" evidence="7">
    <location>
        <begin position="334"/>
        <end position="345"/>
    </location>
</feature>
<feature type="region of interest" description="Disordered" evidence="7">
    <location>
        <begin position="999"/>
        <end position="1047"/>
    </location>
</feature>